<dbReference type="SUPFAM" id="SSF53335">
    <property type="entry name" value="S-adenosyl-L-methionine-dependent methyltransferases"/>
    <property type="match status" value="1"/>
</dbReference>
<dbReference type="InterPro" id="IPR029063">
    <property type="entry name" value="SAM-dependent_MTases_sf"/>
</dbReference>
<keyword evidence="3" id="KW-1185">Reference proteome</keyword>
<dbReference type="EMBL" id="JAUKUA010000007">
    <property type="protein sequence ID" value="KAK0704377.1"/>
    <property type="molecule type" value="Genomic_DNA"/>
</dbReference>
<feature type="region of interest" description="Disordered" evidence="1">
    <location>
        <begin position="104"/>
        <end position="127"/>
    </location>
</feature>
<dbReference type="Proteomes" id="UP001172102">
    <property type="component" value="Unassembled WGS sequence"/>
</dbReference>
<reference evidence="2" key="1">
    <citation type="submission" date="2023-06" db="EMBL/GenBank/DDBJ databases">
        <title>Genome-scale phylogeny and comparative genomics of the fungal order Sordariales.</title>
        <authorList>
            <consortium name="Lawrence Berkeley National Laboratory"/>
            <person name="Hensen N."/>
            <person name="Bonometti L."/>
            <person name="Westerberg I."/>
            <person name="Brannstrom I.O."/>
            <person name="Guillou S."/>
            <person name="Cros-Aarteil S."/>
            <person name="Calhoun S."/>
            <person name="Haridas S."/>
            <person name="Kuo A."/>
            <person name="Mondo S."/>
            <person name="Pangilinan J."/>
            <person name="Riley R."/>
            <person name="Labutti K."/>
            <person name="Andreopoulos B."/>
            <person name="Lipzen A."/>
            <person name="Chen C."/>
            <person name="Yanf M."/>
            <person name="Daum C."/>
            <person name="Ng V."/>
            <person name="Clum A."/>
            <person name="Steindorff A."/>
            <person name="Ohm R."/>
            <person name="Martin F."/>
            <person name="Silar P."/>
            <person name="Natvig D."/>
            <person name="Lalanne C."/>
            <person name="Gautier V."/>
            <person name="Ament-Velasquez S.L."/>
            <person name="Kruys A."/>
            <person name="Hutchinson M.I."/>
            <person name="Powell A.J."/>
            <person name="Barry K."/>
            <person name="Miller A.N."/>
            <person name="Grigoriev I.V."/>
            <person name="Debuchy R."/>
            <person name="Gladieux P."/>
            <person name="Thoren M.H."/>
            <person name="Johannesson H."/>
        </authorList>
    </citation>
    <scope>NUCLEOTIDE SEQUENCE</scope>
    <source>
        <strain evidence="2">SMH4607-1</strain>
    </source>
</reference>
<evidence type="ECO:0000313" key="2">
    <source>
        <dbReference type="EMBL" id="KAK0704377.1"/>
    </source>
</evidence>
<evidence type="ECO:0000313" key="3">
    <source>
        <dbReference type="Proteomes" id="UP001172102"/>
    </source>
</evidence>
<organism evidence="2 3">
    <name type="scientific">Lasiosphaeris hirsuta</name>
    <dbReference type="NCBI Taxonomy" id="260670"/>
    <lineage>
        <taxon>Eukaryota</taxon>
        <taxon>Fungi</taxon>
        <taxon>Dikarya</taxon>
        <taxon>Ascomycota</taxon>
        <taxon>Pezizomycotina</taxon>
        <taxon>Sordariomycetes</taxon>
        <taxon>Sordariomycetidae</taxon>
        <taxon>Sordariales</taxon>
        <taxon>Lasiosphaeriaceae</taxon>
        <taxon>Lasiosphaeris</taxon>
    </lineage>
</organism>
<accession>A0AA40DKQ4</accession>
<evidence type="ECO:0000256" key="1">
    <source>
        <dbReference type="SAM" id="MobiDB-lite"/>
    </source>
</evidence>
<dbReference type="Gene3D" id="3.40.50.150">
    <property type="entry name" value="Vaccinia Virus protein VP39"/>
    <property type="match status" value="1"/>
</dbReference>
<feature type="non-terminal residue" evidence="2">
    <location>
        <position position="1"/>
    </location>
</feature>
<dbReference type="AlphaFoldDB" id="A0AA40DKQ4"/>
<name>A0AA40DKQ4_9PEZI</name>
<feature type="compositionally biased region" description="Polar residues" evidence="1">
    <location>
        <begin position="104"/>
        <end position="117"/>
    </location>
</feature>
<comment type="caution">
    <text evidence="2">The sequence shown here is derived from an EMBL/GenBank/DDBJ whole genome shotgun (WGS) entry which is preliminary data.</text>
</comment>
<sequence>SLRESTSCIASSIYENRTINGRAYQAPRPEYWAPTDNQHTEGNDIAHQYTLMLMENKLYAAPIKNPKKILDVGTGTGIWAMQFPEAEVIGTDISAVQPSSAQLSPASCRQTARSKSMTPSSNRCSRSRSTSFTRAISLRHRRLAQAVLASLCPPQARRPGKDQHLKRVGQFNGLYIDLSLDGFAVFPVGQVLGWTLEEVPALVSSMRKKLEDPKSLPYYNL</sequence>
<dbReference type="CDD" id="cd02440">
    <property type="entry name" value="AdoMet_MTases"/>
    <property type="match status" value="1"/>
</dbReference>
<feature type="compositionally biased region" description="Low complexity" evidence="1">
    <location>
        <begin position="118"/>
        <end position="127"/>
    </location>
</feature>
<protein>
    <recommendedName>
        <fullName evidence="4">S-adenosyl-L-methionine-dependent methyltransferase</fullName>
    </recommendedName>
</protein>
<proteinExistence type="predicted"/>
<gene>
    <name evidence="2" type="ORF">B0H67DRAFT_497881</name>
</gene>
<evidence type="ECO:0008006" key="4">
    <source>
        <dbReference type="Google" id="ProtNLM"/>
    </source>
</evidence>